<dbReference type="InterPro" id="IPR029063">
    <property type="entry name" value="SAM-dependent_MTases_sf"/>
</dbReference>
<dbReference type="PATRIC" id="fig|1434110.4.peg.1138"/>
<dbReference type="OrthoDB" id="147511at2157"/>
<dbReference type="GO" id="GO:0008168">
    <property type="term" value="F:methyltransferase activity"/>
    <property type="evidence" value="ECO:0007669"/>
    <property type="project" value="UniProtKB-KW"/>
</dbReference>
<organism evidence="3 4">
    <name type="scientific">Methanosarcina horonobensis HB-1 = JCM 15518</name>
    <dbReference type="NCBI Taxonomy" id="1434110"/>
    <lineage>
        <taxon>Archaea</taxon>
        <taxon>Methanobacteriati</taxon>
        <taxon>Methanobacteriota</taxon>
        <taxon>Stenosarchaea group</taxon>
        <taxon>Methanomicrobia</taxon>
        <taxon>Methanosarcinales</taxon>
        <taxon>Methanosarcinaceae</taxon>
        <taxon>Methanosarcina</taxon>
    </lineage>
</organism>
<dbReference type="Gene3D" id="3.40.50.150">
    <property type="entry name" value="Vaccinia Virus protein VP39"/>
    <property type="match status" value="1"/>
</dbReference>
<dbReference type="KEGG" id="mhor:MSHOH_0915"/>
<dbReference type="Proteomes" id="UP000033101">
    <property type="component" value="Chromosome"/>
</dbReference>
<proteinExistence type="predicted"/>
<dbReference type="GO" id="GO:0032259">
    <property type="term" value="P:methylation"/>
    <property type="evidence" value="ECO:0007669"/>
    <property type="project" value="UniProtKB-KW"/>
</dbReference>
<gene>
    <name evidence="3" type="ORF">MSHOH_0915</name>
</gene>
<evidence type="ECO:0000256" key="2">
    <source>
        <dbReference type="ARBA" id="ARBA00022679"/>
    </source>
</evidence>
<keyword evidence="1 3" id="KW-0489">Methyltransferase</keyword>
<keyword evidence="4" id="KW-1185">Reference proteome</keyword>
<dbReference type="GeneID" id="62701876"/>
<evidence type="ECO:0000313" key="4">
    <source>
        <dbReference type="Proteomes" id="UP000033101"/>
    </source>
</evidence>
<dbReference type="SUPFAM" id="SSF53335">
    <property type="entry name" value="S-adenosyl-L-methionine-dependent methyltransferases"/>
    <property type="match status" value="1"/>
</dbReference>
<dbReference type="Pfam" id="PF04072">
    <property type="entry name" value="LCM"/>
    <property type="match status" value="1"/>
</dbReference>
<sequence length="106" mass="12039">MTIGKVHFTQEKETMLMTLYARAMQSQWEDPILPDQWAEDAVRCIDYDFSKFKVGKIGAMITAIRAKNFDLLTTQYVADHPDATVLHLGCGMDSRIFRIDPPASVD</sequence>
<keyword evidence="2 3" id="KW-0808">Transferase</keyword>
<reference evidence="3 4" key="1">
    <citation type="submission" date="2014-07" db="EMBL/GenBank/DDBJ databases">
        <title>Methanogenic archaea and the global carbon cycle.</title>
        <authorList>
            <person name="Henriksen J.R."/>
            <person name="Luke J."/>
            <person name="Reinhart S."/>
            <person name="Benedict M.N."/>
            <person name="Youngblut N.D."/>
            <person name="Metcalf M.E."/>
            <person name="Whitaker R.J."/>
            <person name="Metcalf W.W."/>
        </authorList>
    </citation>
    <scope>NUCLEOTIDE SEQUENCE [LARGE SCALE GENOMIC DNA]</scope>
    <source>
        <strain evidence="3 4">HB-1</strain>
    </source>
</reference>
<accession>A0A0E3SDA4</accession>
<protein>
    <submittedName>
        <fullName evidence="3">Tetracenomycin polyketide synthesis O-methyltransferase tcmP</fullName>
        <ecNumber evidence="3">2.1.1.-</ecNumber>
    </submittedName>
</protein>
<name>A0A0E3SDA4_9EURY</name>
<dbReference type="RefSeq" id="WP_052730712.1">
    <property type="nucleotide sequence ID" value="NZ_BBCW01000012.1"/>
</dbReference>
<evidence type="ECO:0000313" key="3">
    <source>
        <dbReference type="EMBL" id="AKB77398.1"/>
    </source>
</evidence>
<evidence type="ECO:0000256" key="1">
    <source>
        <dbReference type="ARBA" id="ARBA00022603"/>
    </source>
</evidence>
<dbReference type="EC" id="2.1.1.-" evidence="3"/>
<dbReference type="AlphaFoldDB" id="A0A0E3SDA4"/>
<dbReference type="InterPro" id="IPR007213">
    <property type="entry name" value="Ppm1/Ppm2/Tcmp"/>
</dbReference>
<dbReference type="STRING" id="1434110.MSHOH_0915"/>
<dbReference type="HOGENOM" id="CLU_2217066_0_0_2"/>
<dbReference type="EMBL" id="CP009516">
    <property type="protein sequence ID" value="AKB77398.1"/>
    <property type="molecule type" value="Genomic_DNA"/>
</dbReference>